<sequence length="207" mass="20354">MSQPLIAARNAPLRGHRARPEEGGADRPSLRVVAPPARVRLRVPLPVACVVALTLGLFGLLMTNIGIAGDAYRITDLQDRSQHLANSQQAAAEALAAAAAPAELAKRAGELGMVPAPSTVHLAAGGTLGEATPAQAPAPAVPAPGSTDPADPAVTAGTGAAAAQPGTEVETDAPAGDATGTTATGPTAPDATADANPQVEVEVGSGR</sequence>
<dbReference type="Proteomes" id="UP001589748">
    <property type="component" value="Unassembled WGS sequence"/>
</dbReference>
<evidence type="ECO:0000256" key="1">
    <source>
        <dbReference type="SAM" id="MobiDB-lite"/>
    </source>
</evidence>
<evidence type="ECO:0008006" key="5">
    <source>
        <dbReference type="Google" id="ProtNLM"/>
    </source>
</evidence>
<reference evidence="3 4" key="1">
    <citation type="submission" date="2024-09" db="EMBL/GenBank/DDBJ databases">
        <authorList>
            <person name="Sun Q."/>
            <person name="Mori K."/>
        </authorList>
    </citation>
    <scope>NUCLEOTIDE SEQUENCE [LARGE SCALE GENOMIC DNA]</scope>
    <source>
        <strain evidence="3 4">TISTR 1856</strain>
    </source>
</reference>
<keyword evidence="4" id="KW-1185">Reference proteome</keyword>
<organism evidence="3 4">
    <name type="scientific">Kineococcus gynurae</name>
    <dbReference type="NCBI Taxonomy" id="452979"/>
    <lineage>
        <taxon>Bacteria</taxon>
        <taxon>Bacillati</taxon>
        <taxon>Actinomycetota</taxon>
        <taxon>Actinomycetes</taxon>
        <taxon>Kineosporiales</taxon>
        <taxon>Kineosporiaceae</taxon>
        <taxon>Kineococcus</taxon>
    </lineage>
</organism>
<name>A0ABV5LXU4_9ACTN</name>
<keyword evidence="2" id="KW-0472">Membrane</keyword>
<dbReference type="EMBL" id="JBHMDM010000013">
    <property type="protein sequence ID" value="MFB9378884.1"/>
    <property type="molecule type" value="Genomic_DNA"/>
</dbReference>
<dbReference type="RefSeq" id="WP_380136566.1">
    <property type="nucleotide sequence ID" value="NZ_JBHLUI010000007.1"/>
</dbReference>
<accession>A0ABV5LXU4</accession>
<keyword evidence="2" id="KW-1133">Transmembrane helix</keyword>
<feature type="transmembrane region" description="Helical" evidence="2">
    <location>
        <begin position="45"/>
        <end position="67"/>
    </location>
</feature>
<protein>
    <recommendedName>
        <fullName evidence="5">Cell division protein FtsL</fullName>
    </recommendedName>
</protein>
<gene>
    <name evidence="3" type="ORF">ACFFVI_18145</name>
</gene>
<feature type="region of interest" description="Disordered" evidence="1">
    <location>
        <begin position="129"/>
        <end position="207"/>
    </location>
</feature>
<comment type="caution">
    <text evidence="3">The sequence shown here is derived from an EMBL/GenBank/DDBJ whole genome shotgun (WGS) entry which is preliminary data.</text>
</comment>
<keyword evidence="2" id="KW-0812">Transmembrane</keyword>
<evidence type="ECO:0000256" key="2">
    <source>
        <dbReference type="SAM" id="Phobius"/>
    </source>
</evidence>
<evidence type="ECO:0000313" key="4">
    <source>
        <dbReference type="Proteomes" id="UP001589748"/>
    </source>
</evidence>
<feature type="compositionally biased region" description="Low complexity" evidence="1">
    <location>
        <begin position="149"/>
        <end position="195"/>
    </location>
</feature>
<feature type="region of interest" description="Disordered" evidence="1">
    <location>
        <begin position="9"/>
        <end position="28"/>
    </location>
</feature>
<evidence type="ECO:0000313" key="3">
    <source>
        <dbReference type="EMBL" id="MFB9378884.1"/>
    </source>
</evidence>
<feature type="compositionally biased region" description="Basic and acidic residues" evidence="1">
    <location>
        <begin position="18"/>
        <end position="28"/>
    </location>
</feature>
<proteinExistence type="predicted"/>